<evidence type="ECO:0000256" key="2">
    <source>
        <dbReference type="SAM" id="MobiDB-lite"/>
    </source>
</evidence>
<gene>
    <name evidence="4" type="ORF">JX265_004727</name>
</gene>
<dbReference type="InterPro" id="IPR056884">
    <property type="entry name" value="NPHP3-like_N"/>
</dbReference>
<evidence type="ECO:0000256" key="1">
    <source>
        <dbReference type="ARBA" id="ARBA00022737"/>
    </source>
</evidence>
<dbReference type="PROSITE" id="PS50837">
    <property type="entry name" value="NACHT"/>
    <property type="match status" value="1"/>
</dbReference>
<accession>A0A9P9WPX0</accession>
<dbReference type="AlphaFoldDB" id="A0A9P9WPX0"/>
<proteinExistence type="predicted"/>
<evidence type="ECO:0000313" key="4">
    <source>
        <dbReference type="EMBL" id="KAI1874519.1"/>
    </source>
</evidence>
<dbReference type="InterPro" id="IPR027417">
    <property type="entry name" value="P-loop_NTPase"/>
</dbReference>
<dbReference type="InterPro" id="IPR056693">
    <property type="entry name" value="DUF7791"/>
</dbReference>
<sequence length="1117" mass="127226">MDPISALGIAAAVVQFVQFATKRCRDVQKLYETGDTSLLQGIAFDSIATDFLHLSAGFEHRQEQDLASRNQHQQVDDAIDDLLKGCYDVAREIAAIFAKLKRIQQGNHALSKIIALMQSAWKYDDITRLMEKMAAYQSQLVLRMLQHLSLTTNDLGKSHKQRFDDLNQQYSNIVQVLAVTNNRLEKLGNQGATLRNRLDQTGARDITQHNQILSAILTLQNGENHVIAPKGVYQRSSEAHAQSLMTLTAEEGSTVGRAELRGFEPIQDMALRSLYFRYYSDRHDSVKQAHSSTFNWILDDTLDAEHPASSLVQWFESGSGCYWINGKAGSGKSTLMKHVLNDPRTKALLRRWTGSSENEAACASFFFWNLGTTLQKSQEGLLRSLLYDILCQHPGLIPSVMPELRILGVDMAKRIRLEAPSLAELLRWFRRLLDQSSSQFRLFFLIDGIDEYEGDEAEVVNLLASINTAYPNVKLLISSRPLPVCVNAFESLPNMKLQDLTKDDIRCYTEELLRERLEYRHGGEWESFVEEIVTKSCGVFLWVVLVVRSLLVGLQNFDDIGELRRRLDELPSELKDLYAAMFRHLPQIYRKQASELFQMCLMASEEQEGEHRLTPMQLHYAGWDVAKILQLPVDALAMSREKEIVDSTEGRIRARCAGILELRSVNFKLQGLFSSQKIRHFYVEFIHRSAVEFLRYPDVWEEISSLTVDSGFHPAVGLCHSCVLLCKTSLRESPIILDESDIWYYMQRAMHYAHLAEREGRPVLPSILQELDRTMTSHWEDTEACYITRHAFDAVKGSKSERKRLRETAFYETNDVHWAAAQELRWEYAADDENTGLDFSLRGAAKPIDFYSMAGFYCLADFLQQLYTHSSLPQGQARSVASRLLFDTTNNMLFRRPWPGNRQDKESMALRCPVICSYLLDQGADPNARYGISQESAWQLMLEYGVTNQTRQGEFWRNFEFGGFANTYSRLLVNFVQHGADVNAEVVSKKRQANDTSIYRPTFSPLGAVKALYSPANPMDPFAIRYQPRTETETRSEELVLFYEHLKSLMIQKGAVRELLTRDQTGRVGSSGARHSSHNDRLGPPKVPQRPKSADMVKGKLRSILGKWQSTKGSAET</sequence>
<feature type="region of interest" description="Disordered" evidence="2">
    <location>
        <begin position="1063"/>
        <end position="1117"/>
    </location>
</feature>
<dbReference type="Proteomes" id="UP000829685">
    <property type="component" value="Unassembled WGS sequence"/>
</dbReference>
<comment type="caution">
    <text evidence="4">The sequence shown here is derived from an EMBL/GenBank/DDBJ whole genome shotgun (WGS) entry which is preliminary data.</text>
</comment>
<dbReference type="Gene3D" id="3.40.50.300">
    <property type="entry name" value="P-loop containing nucleotide triphosphate hydrolases"/>
    <property type="match status" value="1"/>
</dbReference>
<dbReference type="PANTHER" id="PTHR10039:SF5">
    <property type="entry name" value="NACHT DOMAIN-CONTAINING PROTEIN"/>
    <property type="match status" value="1"/>
</dbReference>
<dbReference type="InterPro" id="IPR007111">
    <property type="entry name" value="NACHT_NTPase"/>
</dbReference>
<name>A0A9P9WPX0_9PEZI</name>
<feature type="compositionally biased region" description="Polar residues" evidence="2">
    <location>
        <begin position="1108"/>
        <end position="1117"/>
    </location>
</feature>
<evidence type="ECO:0000313" key="5">
    <source>
        <dbReference type="Proteomes" id="UP000829685"/>
    </source>
</evidence>
<dbReference type="EMBL" id="JAFIMR010000009">
    <property type="protein sequence ID" value="KAI1874519.1"/>
    <property type="molecule type" value="Genomic_DNA"/>
</dbReference>
<keyword evidence="5" id="KW-1185">Reference proteome</keyword>
<protein>
    <recommendedName>
        <fullName evidence="3">NACHT domain-containing protein</fullName>
    </recommendedName>
</protein>
<evidence type="ECO:0000259" key="3">
    <source>
        <dbReference type="PROSITE" id="PS50837"/>
    </source>
</evidence>
<dbReference type="Pfam" id="PF24883">
    <property type="entry name" value="NPHP3_N"/>
    <property type="match status" value="1"/>
</dbReference>
<dbReference type="PANTHER" id="PTHR10039">
    <property type="entry name" value="AMELOGENIN"/>
    <property type="match status" value="1"/>
</dbReference>
<dbReference type="SUPFAM" id="SSF52540">
    <property type="entry name" value="P-loop containing nucleoside triphosphate hydrolases"/>
    <property type="match status" value="1"/>
</dbReference>
<feature type="domain" description="NACHT" evidence="3">
    <location>
        <begin position="320"/>
        <end position="481"/>
    </location>
</feature>
<organism evidence="4 5">
    <name type="scientific">Neoarthrinium moseri</name>
    <dbReference type="NCBI Taxonomy" id="1658444"/>
    <lineage>
        <taxon>Eukaryota</taxon>
        <taxon>Fungi</taxon>
        <taxon>Dikarya</taxon>
        <taxon>Ascomycota</taxon>
        <taxon>Pezizomycotina</taxon>
        <taxon>Sordariomycetes</taxon>
        <taxon>Xylariomycetidae</taxon>
        <taxon>Amphisphaeriales</taxon>
        <taxon>Apiosporaceae</taxon>
        <taxon>Neoarthrinium</taxon>
    </lineage>
</organism>
<dbReference type="Pfam" id="PF25053">
    <property type="entry name" value="DUF7791"/>
    <property type="match status" value="1"/>
</dbReference>
<reference evidence="4" key="1">
    <citation type="submission" date="2021-03" db="EMBL/GenBank/DDBJ databases">
        <title>Revisited historic fungal species revealed as producer of novel bioactive compounds through whole genome sequencing and comparative genomics.</title>
        <authorList>
            <person name="Vignolle G.A."/>
            <person name="Hochenegger N."/>
            <person name="Mach R.L."/>
            <person name="Mach-Aigner A.R."/>
            <person name="Javad Rahimi M."/>
            <person name="Salim K.A."/>
            <person name="Chan C.M."/>
            <person name="Lim L.B.L."/>
            <person name="Cai F."/>
            <person name="Druzhinina I.S."/>
            <person name="U'Ren J.M."/>
            <person name="Derntl C."/>
        </authorList>
    </citation>
    <scope>NUCLEOTIDE SEQUENCE</scope>
    <source>
        <strain evidence="4">TUCIM 5799</strain>
    </source>
</reference>
<keyword evidence="1" id="KW-0677">Repeat</keyword>